<accession>Q08MB6</accession>
<proteinExistence type="predicted"/>
<organism evidence="1 2">
    <name type="scientific">Stigmatella aurantiaca (strain DW4/3-1)</name>
    <dbReference type="NCBI Taxonomy" id="378806"/>
    <lineage>
        <taxon>Bacteria</taxon>
        <taxon>Pseudomonadati</taxon>
        <taxon>Myxococcota</taxon>
        <taxon>Myxococcia</taxon>
        <taxon>Myxococcales</taxon>
        <taxon>Cystobacterineae</taxon>
        <taxon>Archangiaceae</taxon>
        <taxon>Stigmatella</taxon>
    </lineage>
</organism>
<sequence length="27" mass="2790">MSVAADVMPCWAAHATASVWSLPAFGL</sequence>
<evidence type="ECO:0000313" key="2">
    <source>
        <dbReference type="Proteomes" id="UP000032702"/>
    </source>
</evidence>
<name>Q08MB6_STIAD</name>
<protein>
    <submittedName>
        <fullName evidence="1">Uncharacterized protein</fullName>
    </submittedName>
</protein>
<comment type="caution">
    <text evidence="1">The sequence shown here is derived from an EMBL/GenBank/DDBJ whole genome shotgun (WGS) entry which is preliminary data.</text>
</comment>
<reference evidence="1 2" key="1">
    <citation type="submission" date="2006-04" db="EMBL/GenBank/DDBJ databases">
        <authorList>
            <person name="Nierman W.C."/>
        </authorList>
    </citation>
    <scope>NUCLEOTIDE SEQUENCE [LARGE SCALE GENOMIC DNA]</scope>
    <source>
        <strain evidence="1 2">DW4/3-1</strain>
    </source>
</reference>
<evidence type="ECO:0000313" key="1">
    <source>
        <dbReference type="EMBL" id="EAU61623.1"/>
    </source>
</evidence>
<dbReference type="Proteomes" id="UP000032702">
    <property type="component" value="Unassembled WGS sequence"/>
</dbReference>
<gene>
    <name evidence="1" type="ORF">STIAU_1624</name>
</gene>
<dbReference type="AlphaFoldDB" id="Q08MB6"/>
<dbReference type="EMBL" id="AAMD01000393">
    <property type="protein sequence ID" value="EAU61623.1"/>
    <property type="molecule type" value="Genomic_DNA"/>
</dbReference>
<feature type="non-terminal residue" evidence="1">
    <location>
        <position position="27"/>
    </location>
</feature>